<dbReference type="InterPro" id="IPR014746">
    <property type="entry name" value="Gln_synth/guanido_kin_cat_dom"/>
</dbReference>
<evidence type="ECO:0000256" key="1">
    <source>
        <dbReference type="PROSITE-ProRule" id="PRU00703"/>
    </source>
</evidence>
<dbReference type="Pfam" id="PF00571">
    <property type="entry name" value="CBS"/>
    <property type="match status" value="1"/>
</dbReference>
<dbReference type="Gene3D" id="3.30.590.20">
    <property type="match status" value="1"/>
</dbReference>
<keyword evidence="4" id="KW-1185">Reference proteome</keyword>
<dbReference type="SMART" id="SM00116">
    <property type="entry name" value="CBS"/>
    <property type="match status" value="2"/>
</dbReference>
<reference evidence="3 4" key="1">
    <citation type="submission" date="2019-01" db="EMBL/GenBank/DDBJ databases">
        <title>Muriicola soli sp. nov., isolated from soil.</title>
        <authorList>
            <person name="Kang H.J."/>
            <person name="Kim S.B."/>
        </authorList>
    </citation>
    <scope>NUCLEOTIDE SEQUENCE [LARGE SCALE GENOMIC DNA]</scope>
    <source>
        <strain evidence="3 4">MMS17-SY002</strain>
    </source>
</reference>
<dbReference type="OrthoDB" id="240589at2"/>
<feature type="domain" description="CBS" evidence="2">
    <location>
        <begin position="571"/>
        <end position="616"/>
    </location>
</feature>
<evidence type="ECO:0000313" key="3">
    <source>
        <dbReference type="EMBL" id="QBA65356.1"/>
    </source>
</evidence>
<feature type="domain" description="CBS" evidence="2">
    <location>
        <begin position="507"/>
        <end position="563"/>
    </location>
</feature>
<protein>
    <submittedName>
        <fullName evidence="3">CBS domain-containing protein</fullName>
    </submittedName>
</protein>
<dbReference type="SUPFAM" id="SSF55931">
    <property type="entry name" value="Glutamine synthetase/guanido kinase"/>
    <property type="match status" value="1"/>
</dbReference>
<dbReference type="InterPro" id="IPR050141">
    <property type="entry name" value="GCL_type2/YbdK_subfam"/>
</dbReference>
<dbReference type="PROSITE" id="PS51371">
    <property type="entry name" value="CBS"/>
    <property type="match status" value="2"/>
</dbReference>
<dbReference type="RefSeq" id="WP_129606507.1">
    <property type="nucleotide sequence ID" value="NZ_CP035544.1"/>
</dbReference>
<name>A0A411EC79_9FLAO</name>
<evidence type="ECO:0000313" key="4">
    <source>
        <dbReference type="Proteomes" id="UP000290889"/>
    </source>
</evidence>
<proteinExistence type="predicted"/>
<dbReference type="InterPro" id="IPR000644">
    <property type="entry name" value="CBS_dom"/>
</dbReference>
<sequence length="616" mass="70829">MGEKIVRKINNHEDKKEYIDHLLKDIEALELMLNKGLFSAKPIHIGAEQEFCLVDETWDPSDLGTTILKDIADGHFTSELNKYNLELNLDPIKLEGTCFSELNKQLNSLMSVAKDAAAKHKAKVILTGILPTISYKYLHYDYMTPVERYKVLNEAIRAIRKDDIELHIKGVDEVNLHHDTILYEGCNTSFQAHLQIDPEHFADTYNWSQAIAGPVLSICANSPLLMGKELWEETRIALFTQSVDTRRSTFILNEKESRVNFGQDWVSGSVADYYKNAVVNFRSLVSTDFDTDSLTQFHQGEIPKLKALALHNGTTYRWNRLCYGITDGKPHVRIENRYMPSGPTTEDEIANMMFWVGLMHGRPKSLDNIHTKMDFKDVKSNFFSAARYGMSSQFYWEGKLISSKDLLLDHLLPMAFRGLYSMNVEPRDAEHYLSIIERRIKSQTGSRWMIEAYRKLQKENKPSEALRILVATMYERQEKRYAVDAWQLPRGDEYQIPKKKVTVGDRMNTRTITAQDIDSPELVLKMMLWKNIHHAPILDDNLNLAGLLSWVDVEHYQQNPEDRPESLRDIMKTDLVTVTEDVPLSKAKSMMEENNIHCLPVVKGKKLVGIITSNDL</sequence>
<dbReference type="Pfam" id="PF04107">
    <property type="entry name" value="GCS2"/>
    <property type="match status" value="1"/>
</dbReference>
<evidence type="ECO:0000259" key="2">
    <source>
        <dbReference type="PROSITE" id="PS51371"/>
    </source>
</evidence>
<dbReference type="PANTHER" id="PTHR36510">
    <property type="entry name" value="GLUTAMATE--CYSTEINE LIGASE 2-RELATED"/>
    <property type="match status" value="1"/>
</dbReference>
<dbReference type="InterPro" id="IPR046342">
    <property type="entry name" value="CBS_dom_sf"/>
</dbReference>
<dbReference type="PANTHER" id="PTHR36510:SF3">
    <property type="entry name" value="CONSERVED PROTEIN"/>
    <property type="match status" value="1"/>
</dbReference>
<dbReference type="InterPro" id="IPR006336">
    <property type="entry name" value="GCS2"/>
</dbReference>
<gene>
    <name evidence="3" type="ORF">EQY75_12935</name>
</gene>
<keyword evidence="1" id="KW-0129">CBS domain</keyword>
<dbReference type="EMBL" id="CP035544">
    <property type="protein sequence ID" value="QBA65356.1"/>
    <property type="molecule type" value="Genomic_DNA"/>
</dbReference>
<dbReference type="GO" id="GO:0016879">
    <property type="term" value="F:ligase activity, forming carbon-nitrogen bonds"/>
    <property type="evidence" value="ECO:0007669"/>
    <property type="project" value="TreeGrafter"/>
</dbReference>
<dbReference type="SUPFAM" id="SSF54631">
    <property type="entry name" value="CBS-domain pair"/>
    <property type="match status" value="1"/>
</dbReference>
<dbReference type="AlphaFoldDB" id="A0A411EC79"/>
<organism evidence="3 4">
    <name type="scientific">Muriicola soli</name>
    <dbReference type="NCBI Taxonomy" id="2507538"/>
    <lineage>
        <taxon>Bacteria</taxon>
        <taxon>Pseudomonadati</taxon>
        <taxon>Bacteroidota</taxon>
        <taxon>Flavobacteriia</taxon>
        <taxon>Flavobacteriales</taxon>
        <taxon>Flavobacteriaceae</taxon>
        <taxon>Muriicola</taxon>
    </lineage>
</organism>
<dbReference type="Proteomes" id="UP000290889">
    <property type="component" value="Chromosome"/>
</dbReference>
<dbReference type="KEGG" id="mur:EQY75_12935"/>
<accession>A0A411EC79</accession>
<dbReference type="Gene3D" id="3.10.580.10">
    <property type="entry name" value="CBS-domain"/>
    <property type="match status" value="1"/>
</dbReference>